<keyword evidence="11 15" id="KW-0333">Golgi apparatus</keyword>
<dbReference type="InterPro" id="IPR006900">
    <property type="entry name" value="Sec23/24_helical_dom"/>
</dbReference>
<evidence type="ECO:0000259" key="19">
    <source>
        <dbReference type="Pfam" id="PF04815"/>
    </source>
</evidence>
<evidence type="ECO:0000259" key="18">
    <source>
        <dbReference type="Pfam" id="PF04811"/>
    </source>
</evidence>
<dbReference type="CDD" id="cd11287">
    <property type="entry name" value="Sec23_C"/>
    <property type="match status" value="1"/>
</dbReference>
<accession>A0AAV5R372</accession>
<evidence type="ECO:0000256" key="3">
    <source>
        <dbReference type="ARBA" id="ARBA00009210"/>
    </source>
</evidence>
<dbReference type="InterPro" id="IPR006895">
    <property type="entry name" value="Znf_Sec23_Sec24"/>
</dbReference>
<dbReference type="SUPFAM" id="SSF82754">
    <property type="entry name" value="C-terminal, gelsolin-like domain of Sec23/24"/>
    <property type="match status" value="1"/>
</dbReference>
<evidence type="ECO:0000256" key="6">
    <source>
        <dbReference type="ARBA" id="ARBA00022723"/>
    </source>
</evidence>
<dbReference type="GO" id="GO:0006886">
    <property type="term" value="P:intracellular protein transport"/>
    <property type="evidence" value="ECO:0007669"/>
    <property type="project" value="InterPro"/>
</dbReference>
<evidence type="ECO:0000256" key="11">
    <source>
        <dbReference type="ARBA" id="ARBA00023034"/>
    </source>
</evidence>
<sequence length="773" mass="88410">MQTQFEDYEDLTGLKYSFNVFPRNKEQEKKCTIPISCLYQPLKEKENPILIESYPIACFNCKSILNPFCILDSNYKSWSCSICSYRNQLPNVLNQLPIELDPSSLDVEYIIPPIQNNNQLSQLKPMIFTYVVDLAIEIDELDALRDSLINSIDYLPPNSMIMLITFGKHVNVYELGLNDHQSCYTFNGFKEYTKDEISKKLGINSNLNKGNITNRFVQQTNICEFTLTNIFESLKKDSFKILPYHRNERSTGCAINVAFNILSILYPKIGSRIMLFIGGPCTIGPGQIVETSFKNPLRSHHDLLKDSKVIKRFKNSNKFYEDIAEKVSINGHTVDIFIGCYDQIGLSEMECLVSKTGGVVVQSDSFTSAIFKQSFIKFLSVNEYGESQFGLNSTLEIKCKNVKVKGFIGHGSPLYLNNKDNNNKDKIKFSTEKTSKGNIGINGTNIFKLGSISNHSTYSIYFTLDENVIGDSSIIQFITSYQHPDGLQHIHVTTSQRMINLSNDSMDSVIDNFDQEGATVSIAKEAVYKVLNQSNAESLKFINKILIDFMSIFCKFRINDASSIIIPTNINLLPQFLYHLRRSNFIQIFNSSPDETSFYRHCFFMEDCFNSLTMIQPTLTSYELDKEPEPVLLDSTSIKPNRILFLDTFFHILIFHGSIIADWRRQKYQELPEYEYFKEFLELPRKEAADILVDRFPLPRFIDTEDGGSQARFLMSKLNPTTSYSNNQIQQLNDITNYQTNPNDATSGAVILTDDISLQMFMKFVYEAIVKTT</sequence>
<evidence type="ECO:0000313" key="22">
    <source>
        <dbReference type="Proteomes" id="UP001378960"/>
    </source>
</evidence>
<reference evidence="21 22" key="1">
    <citation type="journal article" date="2023" name="Elife">
        <title>Identification of key yeast species and microbe-microbe interactions impacting larval growth of Drosophila in the wild.</title>
        <authorList>
            <person name="Mure A."/>
            <person name="Sugiura Y."/>
            <person name="Maeda R."/>
            <person name="Honda K."/>
            <person name="Sakurai N."/>
            <person name="Takahashi Y."/>
            <person name="Watada M."/>
            <person name="Katoh T."/>
            <person name="Gotoh A."/>
            <person name="Gotoh Y."/>
            <person name="Taniguchi I."/>
            <person name="Nakamura K."/>
            <person name="Hayashi T."/>
            <person name="Katayama T."/>
            <person name="Uemura T."/>
            <person name="Hattori Y."/>
        </authorList>
    </citation>
    <scope>NUCLEOTIDE SEQUENCE [LARGE SCALE GENOMIC DNA]</scope>
    <source>
        <strain evidence="21 22">PK-24</strain>
    </source>
</reference>
<dbReference type="PANTHER" id="PTHR11141">
    <property type="entry name" value="PROTEIN TRANSPORT PROTEIN SEC23"/>
    <property type="match status" value="1"/>
</dbReference>
<dbReference type="GO" id="GO:0090110">
    <property type="term" value="P:COPII-coated vesicle cargo loading"/>
    <property type="evidence" value="ECO:0007669"/>
    <property type="project" value="TreeGrafter"/>
</dbReference>
<dbReference type="GO" id="GO:0030127">
    <property type="term" value="C:COPII vesicle coat"/>
    <property type="evidence" value="ECO:0007669"/>
    <property type="project" value="InterPro"/>
</dbReference>
<dbReference type="FunFam" id="3.40.20.10:FF:000041">
    <property type="entry name" value="Protein transport protein SEC23"/>
    <property type="match status" value="1"/>
</dbReference>
<protein>
    <recommendedName>
        <fullName evidence="4 15">Protein transport protein SEC23</fullName>
    </recommendedName>
</protein>
<keyword evidence="6 15" id="KW-0479">Metal-binding</keyword>
<keyword evidence="13 15" id="KW-0968">Cytoplasmic vesicle</keyword>
<feature type="domain" description="Sec23/Sec24 beta-sandwich" evidence="20">
    <location>
        <begin position="390"/>
        <end position="498"/>
    </location>
</feature>
<keyword evidence="22" id="KW-1185">Reference proteome</keyword>
<dbReference type="InterPro" id="IPR037550">
    <property type="entry name" value="Sec23_C"/>
</dbReference>
<keyword evidence="5 15" id="KW-0813">Transport</keyword>
<dbReference type="InterPro" id="IPR029006">
    <property type="entry name" value="ADF-H/Gelsolin-like_dom_sf"/>
</dbReference>
<dbReference type="PANTHER" id="PTHR11141:SF0">
    <property type="entry name" value="PROTEIN TRANSPORT PROTEIN SEC23"/>
    <property type="match status" value="1"/>
</dbReference>
<feature type="domain" description="Zinc finger Sec23/Sec24-type" evidence="17">
    <location>
        <begin position="55"/>
        <end position="91"/>
    </location>
</feature>
<dbReference type="Proteomes" id="UP001378960">
    <property type="component" value="Unassembled WGS sequence"/>
</dbReference>
<feature type="domain" description="Sec23/Sec24 trunk" evidence="18">
    <location>
        <begin position="124"/>
        <end position="377"/>
    </location>
</feature>
<dbReference type="FunFam" id="3.40.50.410:FF:000043">
    <property type="entry name" value="Protein transport protein SEC23"/>
    <property type="match status" value="1"/>
</dbReference>
<dbReference type="InterPro" id="IPR012990">
    <property type="entry name" value="Beta-sandwich_Sec23_24"/>
</dbReference>
<dbReference type="Gene3D" id="2.30.30.380">
    <property type="entry name" value="Zn-finger domain of Sec23/24"/>
    <property type="match status" value="1"/>
</dbReference>
<evidence type="ECO:0000259" key="16">
    <source>
        <dbReference type="Pfam" id="PF00626"/>
    </source>
</evidence>
<name>A0AAV5R372_PICKL</name>
<dbReference type="GO" id="GO:0005789">
    <property type="term" value="C:endoplasmic reticulum membrane"/>
    <property type="evidence" value="ECO:0007669"/>
    <property type="project" value="UniProtKB-SubCell"/>
</dbReference>
<proteinExistence type="inferred from homology"/>
<dbReference type="InterPro" id="IPR007123">
    <property type="entry name" value="Gelsolin-like_dom"/>
</dbReference>
<dbReference type="Pfam" id="PF00626">
    <property type="entry name" value="Gelsolin"/>
    <property type="match status" value="1"/>
</dbReference>
<comment type="similarity">
    <text evidence="3 15">Belongs to the SEC23/SEC24 family. SEC23 subfamily.</text>
</comment>
<evidence type="ECO:0000256" key="15">
    <source>
        <dbReference type="RuleBase" id="RU365030"/>
    </source>
</evidence>
<dbReference type="InterPro" id="IPR036174">
    <property type="entry name" value="Znf_Sec23_Sec24_sf"/>
</dbReference>
<gene>
    <name evidence="21" type="ORF">DAPK24_025740</name>
</gene>
<evidence type="ECO:0000256" key="12">
    <source>
        <dbReference type="ARBA" id="ARBA00023136"/>
    </source>
</evidence>
<evidence type="ECO:0000256" key="13">
    <source>
        <dbReference type="ARBA" id="ARBA00023329"/>
    </source>
</evidence>
<dbReference type="GO" id="GO:0005096">
    <property type="term" value="F:GTPase activator activity"/>
    <property type="evidence" value="ECO:0007669"/>
    <property type="project" value="TreeGrafter"/>
</dbReference>
<organism evidence="21 22">
    <name type="scientific">Pichia kluyveri</name>
    <name type="common">Yeast</name>
    <dbReference type="NCBI Taxonomy" id="36015"/>
    <lineage>
        <taxon>Eukaryota</taxon>
        <taxon>Fungi</taxon>
        <taxon>Dikarya</taxon>
        <taxon>Ascomycota</taxon>
        <taxon>Saccharomycotina</taxon>
        <taxon>Pichiomycetes</taxon>
        <taxon>Pichiales</taxon>
        <taxon>Pichiaceae</taxon>
        <taxon>Pichia</taxon>
    </lineage>
</organism>
<dbReference type="Pfam" id="PF04815">
    <property type="entry name" value="Sec23_helical"/>
    <property type="match status" value="1"/>
</dbReference>
<dbReference type="InterPro" id="IPR036175">
    <property type="entry name" value="Sec23/24_helical_dom_sf"/>
</dbReference>
<comment type="subcellular location">
    <subcellularLocation>
        <location evidence="15">Cytoplasm</location>
    </subcellularLocation>
    <subcellularLocation>
        <location evidence="1 15">Cytoplasmic vesicle</location>
        <location evidence="1 15">COPII-coated vesicle membrane</location>
        <topology evidence="1 15">Peripheral membrane protein</topology>
        <orientation evidence="1 15">Cytoplasmic side</orientation>
    </subcellularLocation>
    <subcellularLocation>
        <location evidence="2 15">Endoplasmic reticulum membrane</location>
        <topology evidence="2 15">Peripheral membrane protein</topology>
        <orientation evidence="2 15">Cytoplasmic side</orientation>
    </subcellularLocation>
    <subcellularLocation>
        <location evidence="15">Golgi apparatus membrane</location>
        <topology evidence="15">Peripheral membrane protein</topology>
        <orientation evidence="15">Cytoplasmic side</orientation>
    </subcellularLocation>
</comment>
<dbReference type="InterPro" id="IPR036465">
    <property type="entry name" value="vWFA_dom_sf"/>
</dbReference>
<evidence type="ECO:0000256" key="2">
    <source>
        <dbReference type="ARBA" id="ARBA00004397"/>
    </source>
</evidence>
<evidence type="ECO:0000256" key="14">
    <source>
        <dbReference type="ARBA" id="ARBA00025471"/>
    </source>
</evidence>
<evidence type="ECO:0000256" key="1">
    <source>
        <dbReference type="ARBA" id="ARBA00004299"/>
    </source>
</evidence>
<dbReference type="Gene3D" id="3.40.20.10">
    <property type="entry name" value="Severin"/>
    <property type="match status" value="1"/>
</dbReference>
<dbReference type="SUPFAM" id="SSF81995">
    <property type="entry name" value="beta-sandwich domain of Sec23/24"/>
    <property type="match status" value="1"/>
</dbReference>
<keyword evidence="10 15" id="KW-0653">Protein transport</keyword>
<dbReference type="Pfam" id="PF08033">
    <property type="entry name" value="Sec23_BS"/>
    <property type="match status" value="1"/>
</dbReference>
<keyword evidence="12 15" id="KW-0472">Membrane</keyword>
<comment type="function">
    <text evidence="14 15">Component of the coat protein complex II (COPII) which promotes the formation of transport vesicles from the endoplasmic reticulum (ER). The coat has two main functions, the physical deformation of the endoplasmic reticulum membrane into vesicles and the selection of cargo molecules.</text>
</comment>
<evidence type="ECO:0000259" key="17">
    <source>
        <dbReference type="Pfam" id="PF04810"/>
    </source>
</evidence>
<feature type="domain" description="Gelsolin-like" evidence="16">
    <location>
        <begin position="626"/>
        <end position="714"/>
    </location>
</feature>
<dbReference type="InterPro" id="IPR037364">
    <property type="entry name" value="Sec23"/>
</dbReference>
<dbReference type="Gene3D" id="2.60.40.1670">
    <property type="entry name" value="beta-sandwich domain of Sec23/24"/>
    <property type="match status" value="1"/>
</dbReference>
<keyword evidence="7 15" id="KW-0256">Endoplasmic reticulum</keyword>
<dbReference type="GO" id="GO:0070971">
    <property type="term" value="C:endoplasmic reticulum exit site"/>
    <property type="evidence" value="ECO:0007669"/>
    <property type="project" value="TreeGrafter"/>
</dbReference>
<evidence type="ECO:0000256" key="7">
    <source>
        <dbReference type="ARBA" id="ARBA00022824"/>
    </source>
</evidence>
<evidence type="ECO:0000256" key="10">
    <source>
        <dbReference type="ARBA" id="ARBA00022927"/>
    </source>
</evidence>
<dbReference type="Gene3D" id="3.40.50.410">
    <property type="entry name" value="von Willebrand factor, type A domain"/>
    <property type="match status" value="1"/>
</dbReference>
<evidence type="ECO:0000313" key="21">
    <source>
        <dbReference type="EMBL" id="GMM45999.1"/>
    </source>
</evidence>
<comment type="caution">
    <text evidence="21">The sequence shown here is derived from an EMBL/GenBank/DDBJ whole genome shotgun (WGS) entry which is preliminary data.</text>
</comment>
<evidence type="ECO:0000256" key="5">
    <source>
        <dbReference type="ARBA" id="ARBA00022448"/>
    </source>
</evidence>
<dbReference type="InterPro" id="IPR006896">
    <property type="entry name" value="Sec23/24_trunk_dom"/>
</dbReference>
<evidence type="ECO:0000256" key="8">
    <source>
        <dbReference type="ARBA" id="ARBA00022833"/>
    </source>
</evidence>
<dbReference type="GO" id="GO:0008270">
    <property type="term" value="F:zinc ion binding"/>
    <property type="evidence" value="ECO:0007669"/>
    <property type="project" value="InterPro"/>
</dbReference>
<dbReference type="Gene3D" id="1.20.120.730">
    <property type="entry name" value="Sec23/Sec24 helical domain"/>
    <property type="match status" value="1"/>
</dbReference>
<dbReference type="SUPFAM" id="SSF82919">
    <property type="entry name" value="Zn-finger domain of Sec23/24"/>
    <property type="match status" value="1"/>
</dbReference>
<evidence type="ECO:0000256" key="9">
    <source>
        <dbReference type="ARBA" id="ARBA00022892"/>
    </source>
</evidence>
<dbReference type="EMBL" id="BTGB01000003">
    <property type="protein sequence ID" value="GMM45999.1"/>
    <property type="molecule type" value="Genomic_DNA"/>
</dbReference>
<dbReference type="GO" id="GO:0000139">
    <property type="term" value="C:Golgi membrane"/>
    <property type="evidence" value="ECO:0007669"/>
    <property type="project" value="UniProtKB-SubCell"/>
</dbReference>
<keyword evidence="15" id="KW-0963">Cytoplasm</keyword>
<evidence type="ECO:0000259" key="20">
    <source>
        <dbReference type="Pfam" id="PF08033"/>
    </source>
</evidence>
<dbReference type="AlphaFoldDB" id="A0AAV5R372"/>
<keyword evidence="9 15" id="KW-0931">ER-Golgi transport</keyword>
<feature type="domain" description="Sec23/Sec24 helical" evidence="19">
    <location>
        <begin position="514"/>
        <end position="612"/>
    </location>
</feature>
<dbReference type="Pfam" id="PF04811">
    <property type="entry name" value="Sec23_trunk"/>
    <property type="match status" value="1"/>
</dbReference>
<dbReference type="InterPro" id="IPR036180">
    <property type="entry name" value="Gelsolin-like_dom_sf"/>
</dbReference>
<dbReference type="SUPFAM" id="SSF81811">
    <property type="entry name" value="Helical domain of Sec23/24"/>
    <property type="match status" value="1"/>
</dbReference>
<keyword evidence="8 15" id="KW-0862">Zinc</keyword>
<dbReference type="SUPFAM" id="SSF53300">
    <property type="entry name" value="vWA-like"/>
    <property type="match status" value="1"/>
</dbReference>
<evidence type="ECO:0000256" key="4">
    <source>
        <dbReference type="ARBA" id="ARBA00021212"/>
    </source>
</evidence>
<dbReference type="Pfam" id="PF04810">
    <property type="entry name" value="zf-Sec23_Sec24"/>
    <property type="match status" value="1"/>
</dbReference>